<reference evidence="1 2" key="1">
    <citation type="submission" date="2019-03" db="EMBL/GenBank/DDBJ databases">
        <title>Genomic Encyclopedia of Archaeal and Bacterial Type Strains, Phase II (KMG-II): from individual species to whole genera.</title>
        <authorList>
            <person name="Goeker M."/>
        </authorList>
    </citation>
    <scope>NUCLEOTIDE SEQUENCE [LARGE SCALE GENOMIC DNA]</scope>
    <source>
        <strain evidence="1 2">DSM 26433</strain>
    </source>
</reference>
<keyword evidence="2" id="KW-1185">Reference proteome</keyword>
<dbReference type="Pfam" id="PF07345">
    <property type="entry name" value="ATPaseInh_sub_z"/>
    <property type="match status" value="1"/>
</dbReference>
<sequence>MEGPVNMSTFEEREAAFEAKFAADEQKMFVARMRRNRFMAVWASAKKGETVEQARAFGRELIKKDLQEVGDDDVIEAVMSYLGDLTSEDVVRRKLDEMMAEAKYQMVQED</sequence>
<name>A0A4R1NM35_9RHOB</name>
<organism evidence="1 2">
    <name type="scientific">Shimia isoporae</name>
    <dbReference type="NCBI Taxonomy" id="647720"/>
    <lineage>
        <taxon>Bacteria</taxon>
        <taxon>Pseudomonadati</taxon>
        <taxon>Pseudomonadota</taxon>
        <taxon>Alphaproteobacteria</taxon>
        <taxon>Rhodobacterales</taxon>
        <taxon>Roseobacteraceae</taxon>
    </lineage>
</organism>
<evidence type="ECO:0008006" key="3">
    <source>
        <dbReference type="Google" id="ProtNLM"/>
    </source>
</evidence>
<protein>
    <recommendedName>
        <fullName evidence="3">DUF1476 domain-containing protein</fullName>
    </recommendedName>
</protein>
<gene>
    <name evidence="1" type="ORF">BXY66_1399</name>
</gene>
<dbReference type="AlphaFoldDB" id="A0A4R1NM35"/>
<comment type="caution">
    <text evidence="1">The sequence shown here is derived from an EMBL/GenBank/DDBJ whole genome shotgun (WGS) entry which is preliminary data.</text>
</comment>
<accession>A0A4R1NM35</accession>
<dbReference type="Gene3D" id="1.10.790.20">
    <property type="entry name" value="Domain of unknown function DUF1476"/>
    <property type="match status" value="1"/>
</dbReference>
<dbReference type="EMBL" id="SMGR01000001">
    <property type="protein sequence ID" value="TCL09354.1"/>
    <property type="molecule type" value="Genomic_DNA"/>
</dbReference>
<dbReference type="InterPro" id="IPR038293">
    <property type="entry name" value="ATPase_inh_sub_z_sf"/>
</dbReference>
<dbReference type="InterPro" id="IPR009945">
    <property type="entry name" value="ATPase_inh_sub_z"/>
</dbReference>
<proteinExistence type="predicted"/>
<evidence type="ECO:0000313" key="2">
    <source>
        <dbReference type="Proteomes" id="UP000295673"/>
    </source>
</evidence>
<evidence type="ECO:0000313" key="1">
    <source>
        <dbReference type="EMBL" id="TCL09354.1"/>
    </source>
</evidence>
<dbReference type="PIRSF" id="PIRSF031780">
    <property type="entry name" value="UCP031780"/>
    <property type="match status" value="1"/>
</dbReference>
<dbReference type="Proteomes" id="UP000295673">
    <property type="component" value="Unassembled WGS sequence"/>
</dbReference>